<evidence type="ECO:0000313" key="3">
    <source>
        <dbReference type="Proteomes" id="UP000663870"/>
    </source>
</evidence>
<dbReference type="EMBL" id="CAJNOH010000509">
    <property type="protein sequence ID" value="CAF1062595.1"/>
    <property type="molecule type" value="Genomic_DNA"/>
</dbReference>
<name>A0A815BAD6_9BILA</name>
<organism evidence="2 3">
    <name type="scientific">Rotaria sordida</name>
    <dbReference type="NCBI Taxonomy" id="392033"/>
    <lineage>
        <taxon>Eukaryota</taxon>
        <taxon>Metazoa</taxon>
        <taxon>Spiralia</taxon>
        <taxon>Gnathifera</taxon>
        <taxon>Rotifera</taxon>
        <taxon>Eurotatoria</taxon>
        <taxon>Bdelloidea</taxon>
        <taxon>Philodinida</taxon>
        <taxon>Philodinidae</taxon>
        <taxon>Rotaria</taxon>
    </lineage>
</organism>
<dbReference type="Proteomes" id="UP000663870">
    <property type="component" value="Unassembled WGS sequence"/>
</dbReference>
<gene>
    <name evidence="2" type="ORF">JXQ802_LOCUS27983</name>
    <name evidence="1" type="ORF">PYM288_LOCUS17730</name>
</gene>
<dbReference type="AlphaFoldDB" id="A0A815BAD6"/>
<dbReference type="InterPro" id="IPR017850">
    <property type="entry name" value="Alkaline_phosphatase_core_sf"/>
</dbReference>
<dbReference type="Proteomes" id="UP000663854">
    <property type="component" value="Unassembled WGS sequence"/>
</dbReference>
<reference evidence="2" key="1">
    <citation type="submission" date="2021-02" db="EMBL/GenBank/DDBJ databases">
        <authorList>
            <person name="Nowell W R."/>
        </authorList>
    </citation>
    <scope>NUCLEOTIDE SEQUENCE</scope>
</reference>
<evidence type="ECO:0008006" key="4">
    <source>
        <dbReference type="Google" id="ProtNLM"/>
    </source>
</evidence>
<proteinExistence type="predicted"/>
<evidence type="ECO:0000313" key="2">
    <source>
        <dbReference type="EMBL" id="CAF1270948.1"/>
    </source>
</evidence>
<dbReference type="SUPFAM" id="SSF53649">
    <property type="entry name" value="Alkaline phosphatase-like"/>
    <property type="match status" value="1"/>
</dbReference>
<dbReference type="EMBL" id="CAJNOL010001033">
    <property type="protein sequence ID" value="CAF1270948.1"/>
    <property type="molecule type" value="Genomic_DNA"/>
</dbReference>
<evidence type="ECO:0000313" key="1">
    <source>
        <dbReference type="EMBL" id="CAF1062595.1"/>
    </source>
</evidence>
<keyword evidence="3" id="KW-1185">Reference proteome</keyword>
<accession>A0A815BAD6</accession>
<comment type="caution">
    <text evidence="2">The sequence shown here is derived from an EMBL/GenBank/DDBJ whole genome shotgun (WGS) entry which is preliminary data.</text>
</comment>
<sequence>MPADSVPVFLNRDNNGPPSDKLLVATENNPLLATTSTTVNTNKDFPEQNMQQINETTTHAQESKVNKTQVSVNANSADRFQPDITTVQQSTKKVLFVIADGIPADVIEAVSVTNIRKIIDIGRYTRAYVGGIRGTYSETPTVSAPGYMDLITGTWVQLIKINLKGSYI</sequence>
<dbReference type="Gene3D" id="3.40.720.10">
    <property type="entry name" value="Alkaline Phosphatase, subunit A"/>
    <property type="match status" value="1"/>
</dbReference>
<protein>
    <recommendedName>
        <fullName evidence="4">Alkaline phosphatase</fullName>
    </recommendedName>
</protein>